<proteinExistence type="predicted"/>
<feature type="domain" description="Thioesterase" evidence="1">
    <location>
        <begin position="123"/>
        <end position="207"/>
    </location>
</feature>
<sequence>MASTPQLLSKAGKMALQHANAQAAAAQIAYFRAIPWCAAHLANPNLVIDQSVSRRLSLTPRDTLLSRALNTIDAIPAYITFFTPLPPSPSPSPSPADSHSGPALIKEVKSFIALGPMLNGWEGICHGGMVVTMLDEVMGQVFTANKTQGLMVNIPVMTGYLNTRFEKPVRTGSAEQASVVLVTGRMVRHEGRKYWMEGDVRGEDGVVLARAEAMFVMLKAKF</sequence>
<dbReference type="Gene3D" id="3.10.129.10">
    <property type="entry name" value="Hotdog Thioesterase"/>
    <property type="match status" value="1"/>
</dbReference>
<keyword evidence="3" id="KW-1185">Reference proteome</keyword>
<dbReference type="SUPFAM" id="SSF54637">
    <property type="entry name" value="Thioesterase/thiol ester dehydrase-isomerase"/>
    <property type="match status" value="1"/>
</dbReference>
<dbReference type="PANTHER" id="PTHR47260:SF6">
    <property type="entry name" value="THIOESTERASE DOMAIN-CONTAINING PROTEIN"/>
    <property type="match status" value="1"/>
</dbReference>
<dbReference type="CDD" id="cd03443">
    <property type="entry name" value="PaaI_thioesterase"/>
    <property type="match status" value="1"/>
</dbReference>
<dbReference type="InterPro" id="IPR029069">
    <property type="entry name" value="HotDog_dom_sf"/>
</dbReference>
<comment type="caution">
    <text evidence="2">The sequence shown here is derived from an EMBL/GenBank/DDBJ whole genome shotgun (WGS) entry which is preliminary data.</text>
</comment>
<reference evidence="2" key="1">
    <citation type="submission" date="2023-02" db="EMBL/GenBank/DDBJ databases">
        <authorList>
            <person name="Palmer J.M."/>
        </authorList>
    </citation>
    <scope>NUCLEOTIDE SEQUENCE</scope>
    <source>
        <strain evidence="2">FW57</strain>
    </source>
</reference>
<accession>A0AAD4EZ56</accession>
<evidence type="ECO:0000259" key="1">
    <source>
        <dbReference type="Pfam" id="PF03061"/>
    </source>
</evidence>
<name>A0AAD4EZ56_9PEZI</name>
<dbReference type="PANTHER" id="PTHR47260">
    <property type="entry name" value="UPF0644 PROTEIN PB2B4.06"/>
    <property type="match status" value="1"/>
</dbReference>
<protein>
    <recommendedName>
        <fullName evidence="1">Thioesterase domain-containing protein</fullName>
    </recommendedName>
</protein>
<dbReference type="InterPro" id="IPR052061">
    <property type="entry name" value="PTE-AB_protein"/>
</dbReference>
<evidence type="ECO:0000313" key="2">
    <source>
        <dbReference type="EMBL" id="KAG7289805.1"/>
    </source>
</evidence>
<gene>
    <name evidence="2" type="ORF">NEMBOFW57_006181</name>
</gene>
<dbReference type="AlphaFoldDB" id="A0AAD4EZ56"/>
<dbReference type="EMBL" id="JAHCVI010000002">
    <property type="protein sequence ID" value="KAG7289805.1"/>
    <property type="molecule type" value="Genomic_DNA"/>
</dbReference>
<dbReference type="Pfam" id="PF03061">
    <property type="entry name" value="4HBT"/>
    <property type="match status" value="1"/>
</dbReference>
<dbReference type="InterPro" id="IPR006683">
    <property type="entry name" value="Thioestr_dom"/>
</dbReference>
<evidence type="ECO:0000313" key="3">
    <source>
        <dbReference type="Proteomes" id="UP001197093"/>
    </source>
</evidence>
<organism evidence="2 3">
    <name type="scientific">Staphylotrichum longicolle</name>
    <dbReference type="NCBI Taxonomy" id="669026"/>
    <lineage>
        <taxon>Eukaryota</taxon>
        <taxon>Fungi</taxon>
        <taxon>Dikarya</taxon>
        <taxon>Ascomycota</taxon>
        <taxon>Pezizomycotina</taxon>
        <taxon>Sordariomycetes</taxon>
        <taxon>Sordariomycetidae</taxon>
        <taxon>Sordariales</taxon>
        <taxon>Chaetomiaceae</taxon>
        <taxon>Staphylotrichum</taxon>
    </lineage>
</organism>
<dbReference type="Proteomes" id="UP001197093">
    <property type="component" value="Unassembled WGS sequence"/>
</dbReference>